<organism evidence="7 8">
    <name type="scientific">Methanomicrobium antiquum</name>
    <dbReference type="NCBI Taxonomy" id="487686"/>
    <lineage>
        <taxon>Archaea</taxon>
        <taxon>Methanobacteriati</taxon>
        <taxon>Methanobacteriota</taxon>
        <taxon>Stenosarchaea group</taxon>
        <taxon>Methanomicrobia</taxon>
        <taxon>Methanomicrobiales</taxon>
        <taxon>Methanomicrobiaceae</taxon>
        <taxon>Methanomicrobium</taxon>
    </lineage>
</organism>
<evidence type="ECO:0000313" key="8">
    <source>
        <dbReference type="Proteomes" id="UP001218895"/>
    </source>
</evidence>
<evidence type="ECO:0000256" key="2">
    <source>
        <dbReference type="ARBA" id="ARBA00022475"/>
    </source>
</evidence>
<dbReference type="Pfam" id="PF00535">
    <property type="entry name" value="Glycos_transf_2"/>
    <property type="match status" value="1"/>
</dbReference>
<dbReference type="GeneID" id="79950379"/>
<dbReference type="Proteomes" id="UP001218895">
    <property type="component" value="Chromosome"/>
</dbReference>
<dbReference type="Gene3D" id="3.90.550.10">
    <property type="entry name" value="Spore Coat Polysaccharide Biosynthesis Protein SpsA, Chain A"/>
    <property type="match status" value="1"/>
</dbReference>
<dbReference type="PANTHER" id="PTHR43646:SF2">
    <property type="entry name" value="GLYCOSYLTRANSFERASE 2-LIKE DOMAIN-CONTAINING PROTEIN"/>
    <property type="match status" value="1"/>
</dbReference>
<dbReference type="SUPFAM" id="SSF53448">
    <property type="entry name" value="Nucleotide-diphospho-sugar transferases"/>
    <property type="match status" value="1"/>
</dbReference>
<evidence type="ECO:0000313" key="7">
    <source>
        <dbReference type="EMBL" id="WFN37997.1"/>
    </source>
</evidence>
<dbReference type="InterPro" id="IPR001173">
    <property type="entry name" value="Glyco_trans_2-like"/>
</dbReference>
<evidence type="ECO:0000256" key="3">
    <source>
        <dbReference type="ARBA" id="ARBA00022676"/>
    </source>
</evidence>
<reference evidence="7" key="1">
    <citation type="submission" date="2022-01" db="EMBL/GenBank/DDBJ databases">
        <title>Complete genome of Methanomicrobium antiquum DSM 21220.</title>
        <authorList>
            <person name="Chen S.-C."/>
            <person name="You Y.-T."/>
            <person name="Zhou Y.-Z."/>
            <person name="Lai M.-C."/>
        </authorList>
    </citation>
    <scope>NUCLEOTIDE SEQUENCE</scope>
    <source>
        <strain evidence="7">DSM 21220</strain>
    </source>
</reference>
<keyword evidence="4 7" id="KW-0808">Transferase</keyword>
<gene>
    <name evidence="7" type="ORF">L1994_08235</name>
</gene>
<dbReference type="PANTHER" id="PTHR43646">
    <property type="entry name" value="GLYCOSYLTRANSFERASE"/>
    <property type="match status" value="1"/>
</dbReference>
<evidence type="ECO:0000256" key="1">
    <source>
        <dbReference type="ARBA" id="ARBA00004236"/>
    </source>
</evidence>
<dbReference type="EC" id="2.4.-.-" evidence="7"/>
<sequence>MAPKISVVIPTFNEEENITPCLESLCNQTIKREDYELIVVDGNSKDKTREYAEKLADVVIIQTSKKVGGARNDGAALAKSDIIATTDADCIIPPDWLEKTLLAFSKDEKMVQLYGTVYPLEPGLKFRFYLALANAFSRLGYYTHTLYYTLGCNTAFRKEAYIAIKGYKCIDAGDDLEIAQRMRKLGKVKLDTKVRVSFSMRRYVQFGTLRSLYVWLYIVFKGGESEKYTYASREYK</sequence>
<name>A0AAF0FSU2_9EURY</name>
<dbReference type="AlphaFoldDB" id="A0AAF0FSU2"/>
<feature type="domain" description="Glycosyltransferase 2-like" evidence="6">
    <location>
        <begin position="6"/>
        <end position="161"/>
    </location>
</feature>
<dbReference type="KEGG" id="manq:L1994_08235"/>
<protein>
    <submittedName>
        <fullName evidence="7">Glycosyltransferase</fullName>
        <ecNumber evidence="7">2.4.-.-</ecNumber>
    </submittedName>
</protein>
<dbReference type="EMBL" id="CP091092">
    <property type="protein sequence ID" value="WFN37997.1"/>
    <property type="molecule type" value="Genomic_DNA"/>
</dbReference>
<accession>A0AAF0FSU2</accession>
<evidence type="ECO:0000259" key="6">
    <source>
        <dbReference type="Pfam" id="PF00535"/>
    </source>
</evidence>
<dbReference type="GO" id="GO:0016757">
    <property type="term" value="F:glycosyltransferase activity"/>
    <property type="evidence" value="ECO:0007669"/>
    <property type="project" value="UniProtKB-KW"/>
</dbReference>
<keyword evidence="2" id="KW-1003">Cell membrane</keyword>
<keyword evidence="8" id="KW-1185">Reference proteome</keyword>
<dbReference type="RefSeq" id="WP_278100830.1">
    <property type="nucleotide sequence ID" value="NZ_CP091092.1"/>
</dbReference>
<dbReference type="GO" id="GO:0005886">
    <property type="term" value="C:plasma membrane"/>
    <property type="evidence" value="ECO:0007669"/>
    <property type="project" value="UniProtKB-SubCell"/>
</dbReference>
<comment type="subcellular location">
    <subcellularLocation>
        <location evidence="1">Cell membrane</location>
    </subcellularLocation>
</comment>
<keyword evidence="5" id="KW-0472">Membrane</keyword>
<evidence type="ECO:0000256" key="4">
    <source>
        <dbReference type="ARBA" id="ARBA00022679"/>
    </source>
</evidence>
<dbReference type="InterPro" id="IPR029044">
    <property type="entry name" value="Nucleotide-diphossugar_trans"/>
</dbReference>
<evidence type="ECO:0000256" key="5">
    <source>
        <dbReference type="ARBA" id="ARBA00023136"/>
    </source>
</evidence>
<keyword evidence="3 7" id="KW-0328">Glycosyltransferase</keyword>
<proteinExistence type="predicted"/>